<organism evidence="2 3">
    <name type="scientific">Maritalea porphyrae</name>
    <dbReference type="NCBI Taxonomy" id="880732"/>
    <lineage>
        <taxon>Bacteria</taxon>
        <taxon>Pseudomonadati</taxon>
        <taxon>Pseudomonadota</taxon>
        <taxon>Alphaproteobacteria</taxon>
        <taxon>Hyphomicrobiales</taxon>
        <taxon>Devosiaceae</taxon>
        <taxon>Maritalea</taxon>
    </lineage>
</organism>
<reference evidence="2" key="2">
    <citation type="submission" date="2023-01" db="EMBL/GenBank/DDBJ databases">
        <title>Draft genome sequence of Maritalea porphyrae strain NBRC 107169.</title>
        <authorList>
            <person name="Sun Q."/>
            <person name="Mori K."/>
        </authorList>
    </citation>
    <scope>NUCLEOTIDE SEQUENCE</scope>
    <source>
        <strain evidence="2">NBRC 107169</strain>
    </source>
</reference>
<dbReference type="InterPro" id="IPR011049">
    <property type="entry name" value="Serralysin-like_metalloprot_C"/>
</dbReference>
<name>A0ABQ5US53_9HYPH</name>
<dbReference type="Proteomes" id="UP001161405">
    <property type="component" value="Unassembled WGS sequence"/>
</dbReference>
<evidence type="ECO:0000259" key="1">
    <source>
        <dbReference type="Pfam" id="PF13946"/>
    </source>
</evidence>
<dbReference type="Gene3D" id="2.150.10.10">
    <property type="entry name" value="Serralysin-like metalloprotease, C-terminal"/>
    <property type="match status" value="1"/>
</dbReference>
<dbReference type="InterPro" id="IPR025282">
    <property type="entry name" value="DUF4214"/>
</dbReference>
<feature type="domain" description="DUF4214" evidence="1">
    <location>
        <begin position="64"/>
        <end position="103"/>
    </location>
</feature>
<dbReference type="Pfam" id="PF13946">
    <property type="entry name" value="DUF4214"/>
    <property type="match status" value="1"/>
</dbReference>
<proteinExistence type="predicted"/>
<dbReference type="PRINTS" id="PR00313">
    <property type="entry name" value="CABNDNGRPT"/>
</dbReference>
<evidence type="ECO:0000313" key="2">
    <source>
        <dbReference type="EMBL" id="GLQ17211.1"/>
    </source>
</evidence>
<protein>
    <recommendedName>
        <fullName evidence="1">DUF4214 domain-containing protein</fullName>
    </recommendedName>
</protein>
<evidence type="ECO:0000313" key="3">
    <source>
        <dbReference type="Proteomes" id="UP001161405"/>
    </source>
</evidence>
<keyword evidence="3" id="KW-1185">Reference proteome</keyword>
<gene>
    <name evidence="2" type="ORF">GCM10007879_14600</name>
</gene>
<dbReference type="EMBL" id="BSNI01000002">
    <property type="protein sequence ID" value="GLQ17211.1"/>
    <property type="molecule type" value="Genomic_DNA"/>
</dbReference>
<sequence length="1049" mass="103484">MGIKEDITKIYVGYYDRAPDPDGLNYWIGRANAGMTLAEIANSFAVQTESTTKYPYLANPLVASADSFIDSVYMNLFNRAPDTAGKAYWLAELAGGKPVGQMIIDIMSGAKDDANGNDLTTLNNKVTAGVDWATDLANVSGLDYENNAAAKANAAAVLDGVTDDAATVTAAAAATDAFVAGGAAPSQSFTLTTAIDTFTGGAGADTFNADDTGTDVASTADTLNGGDGVDTLNIFSDGSASALPALTSVEKLNVYDQDADFDVSASAQASLTEVNLLRGDGDMKLTVGKNVATVGLTDIALKDAGGNNGITIAAHADATAITVGLNNVSVDNTGDDDVVVTGAKLETVTFKASGTKSTTEDLNAAGAKTVAIDAAVDLTAGAVVTSGADATLNITGAGKATIGQLDNDFDTVDASGNTGGVVLTVAADNKDAKITLGAGKDTVTTDDDGFAAADKFAVDAGAGEDTLVVAADADVSTADEAGRYTNFEVIQRDTNSNLDMSVFGASTTITKASIGDGGLTKMQAALAGDITLTADNAGSTFSLSTATGTSDVLSVTAAHATATTSADLTTATIDGFETLNFVANSGDKDLATATDLTAVSFTSAADLKTVNLTGSKAVDLNASANAVKVTAIDASGVTGGAKIATGGQTGALVVTGSAAKDEITIGTVGAGGTTTVNAGAADDKVIGTQANVAAATIDGGAGSDTVQITDANATTATLTVADSTFNTITNVETIEFTGAIAGDLTWTLGGFANTLATNVGGTLGIKAHALATGAAADDVNIDASALTGTNAVSVDLKNTDATAGVASDINVTGADGNDTIKVEEVTAASANLITLNGGKGDDTITVVSSATHDGAIVVNGGDGNDTIDVSGATGDAAVTANLITGGKGNDIIKLDTEGAATDFTIVTAATAADNGTDTITNFTLGAGGDVLDIDAFLNATAMNGKLTVNPGASSSVENDVNLLVDIAGGEDITTAAGLTAALAVGGEYANIDMANSAKAVFVTAASSDAGVTQNVFFATSDAGGNITATLVGTIGSSDIDDFVAANFNI</sequence>
<reference evidence="2" key="1">
    <citation type="journal article" date="2014" name="Int. J. Syst. Evol. Microbiol.">
        <title>Complete genome of a new Firmicutes species belonging to the dominant human colonic microbiota ('Ruminococcus bicirculans') reveals two chromosomes and a selective capacity to utilize plant glucans.</title>
        <authorList>
            <consortium name="NISC Comparative Sequencing Program"/>
            <person name="Wegmann U."/>
            <person name="Louis P."/>
            <person name="Goesmann A."/>
            <person name="Henrissat B."/>
            <person name="Duncan S.H."/>
            <person name="Flint H.J."/>
        </authorList>
    </citation>
    <scope>NUCLEOTIDE SEQUENCE</scope>
    <source>
        <strain evidence="2">NBRC 107169</strain>
    </source>
</reference>
<dbReference type="SUPFAM" id="SSF51120">
    <property type="entry name" value="beta-Roll"/>
    <property type="match status" value="1"/>
</dbReference>
<accession>A0ABQ5US53</accession>
<comment type="caution">
    <text evidence="2">The sequence shown here is derived from an EMBL/GenBank/DDBJ whole genome shotgun (WGS) entry which is preliminary data.</text>
</comment>